<evidence type="ECO:0000313" key="2">
    <source>
        <dbReference type="Proteomes" id="UP001161247"/>
    </source>
</evidence>
<dbReference type="EMBL" id="OX459119">
    <property type="protein sequence ID" value="CAI9095831.1"/>
    <property type="molecule type" value="Genomic_DNA"/>
</dbReference>
<proteinExistence type="predicted"/>
<accession>A0AAV1CJI9</accession>
<protein>
    <submittedName>
        <fullName evidence="1">OLC1v1031853C1</fullName>
    </submittedName>
</protein>
<evidence type="ECO:0000313" key="1">
    <source>
        <dbReference type="EMBL" id="CAI9095831.1"/>
    </source>
</evidence>
<sequence>MEVNQISSYYLTNFCRCLQRAATIPHQMFQLKLRYDTLKINYAMKNLGERALLYVANLAVPSFQVVVLKKVKLGCSFCRWKVFQVISRIRGLKEFTVDVSNEQVIAVGASKLYQKATLNVKHTKWRIRKISFVW</sequence>
<dbReference type="InterPro" id="IPR036163">
    <property type="entry name" value="HMA_dom_sf"/>
</dbReference>
<keyword evidence="2" id="KW-1185">Reference proteome</keyword>
<reference evidence="1" key="1">
    <citation type="submission" date="2023-03" db="EMBL/GenBank/DDBJ databases">
        <authorList>
            <person name="Julca I."/>
        </authorList>
    </citation>
    <scope>NUCLEOTIDE SEQUENCE</scope>
</reference>
<name>A0AAV1CJI9_OLDCO</name>
<gene>
    <name evidence="1" type="ORF">OLC1_LOCUS6719</name>
</gene>
<dbReference type="SUPFAM" id="SSF55008">
    <property type="entry name" value="HMA, heavy metal-associated domain"/>
    <property type="match status" value="1"/>
</dbReference>
<dbReference type="AlphaFoldDB" id="A0AAV1CJI9"/>
<organism evidence="1 2">
    <name type="scientific">Oldenlandia corymbosa var. corymbosa</name>
    <dbReference type="NCBI Taxonomy" id="529605"/>
    <lineage>
        <taxon>Eukaryota</taxon>
        <taxon>Viridiplantae</taxon>
        <taxon>Streptophyta</taxon>
        <taxon>Embryophyta</taxon>
        <taxon>Tracheophyta</taxon>
        <taxon>Spermatophyta</taxon>
        <taxon>Magnoliopsida</taxon>
        <taxon>eudicotyledons</taxon>
        <taxon>Gunneridae</taxon>
        <taxon>Pentapetalae</taxon>
        <taxon>asterids</taxon>
        <taxon>lamiids</taxon>
        <taxon>Gentianales</taxon>
        <taxon>Rubiaceae</taxon>
        <taxon>Rubioideae</taxon>
        <taxon>Spermacoceae</taxon>
        <taxon>Hedyotis-Oldenlandia complex</taxon>
        <taxon>Oldenlandia</taxon>
    </lineage>
</organism>
<dbReference type="GO" id="GO:0046872">
    <property type="term" value="F:metal ion binding"/>
    <property type="evidence" value="ECO:0007669"/>
    <property type="project" value="InterPro"/>
</dbReference>
<dbReference type="Proteomes" id="UP001161247">
    <property type="component" value="Chromosome 2"/>
</dbReference>